<reference evidence="3 4" key="1">
    <citation type="submission" date="2016-10" db="EMBL/GenBank/DDBJ databases">
        <authorList>
            <person name="Varghese N."/>
            <person name="Submissions S."/>
        </authorList>
    </citation>
    <scope>NUCLEOTIDE SEQUENCE [LARGE SCALE GENOMIC DNA]</scope>
    <source>
        <strain evidence="3 4">WCC6</strain>
    </source>
</reference>
<name>A0A1H2ZK12_ACIFE</name>
<protein>
    <submittedName>
        <fullName evidence="3">Type III restriction enzyme</fullName>
    </submittedName>
</protein>
<proteinExistence type="predicted"/>
<feature type="compositionally biased region" description="Polar residues" evidence="1">
    <location>
        <begin position="471"/>
        <end position="511"/>
    </location>
</feature>
<evidence type="ECO:0000313" key="4">
    <source>
        <dbReference type="Proteomes" id="UP000182379"/>
    </source>
</evidence>
<evidence type="ECO:0000259" key="2">
    <source>
        <dbReference type="SMART" id="SM00487"/>
    </source>
</evidence>
<organism evidence="3 4">
    <name type="scientific">Acidaminococcus fermentans</name>
    <dbReference type="NCBI Taxonomy" id="905"/>
    <lineage>
        <taxon>Bacteria</taxon>
        <taxon>Bacillati</taxon>
        <taxon>Bacillota</taxon>
        <taxon>Negativicutes</taxon>
        <taxon>Acidaminococcales</taxon>
        <taxon>Acidaminococcaceae</taxon>
        <taxon>Acidaminococcus</taxon>
    </lineage>
</organism>
<accession>A0A1H2ZK12</accession>
<feature type="domain" description="Helicase ATP-binding" evidence="2">
    <location>
        <begin position="1"/>
        <end position="240"/>
    </location>
</feature>
<gene>
    <name evidence="3" type="ORF">SAMN05216495_11513</name>
</gene>
<dbReference type="RefSeq" id="WP_074707436.1">
    <property type="nucleotide sequence ID" value="NZ_FNOP01000015.1"/>
</dbReference>
<sequence length="963" mass="108648">MKVELFPFQQKALESLRMNTAEAMGSYHRTHTPQVVSFTAPTGAGKTIIMASLIENIYFGDSQFAEQQSAIFVWLSDSPQLNEQSKLKIDAMADKIKLGQCITISDDSFDRETFEDGHIYFLNTQKLSVSSNLTKHGDGRTYTIWETLANTVREKSERLYFIIDEAHRGMQGREASKATTIMQKFIKGSDTDSIPPMPVVIGMSATTQRFNKLVENTSSTIHKVMVTADEVRASGLLKDRIIITYPEAKAANNDMAILQAAADDWKEKWGHWTQYCREQHYAYVNPVFIIQVLNGSGKKLSDTNLDDCISIIEARIGVKFKVGQVVHTFGQTQSSITVNGLEVRYVEPSRIADDKNIRVVFFKENLSTGWDCPRAETMMSFRHASDATYIAQLLGRMVRTPMQMHIQVDDVLNDVHLFLPYFNESTVKDVVDELQSSEGGEIPTDIYGESTSGHKFDTLTVKRSHKDNEDPNQMSFEDYSSGNEDLQSNGINAKPVQSTHEMIPSASGNTKRNAKPGFNSSESVPYSELPSQANTFSENKPTDIPTPLKTNGANSLPTGGTGISDVNKNIEEPEDLFDREAVMKFINDYGLLTYDVRTFQINNYLKSLYKLAHLLTMANLRREAIREVQDDIAEMIHAHVENLKTNGTYDNLVFQAKQFKLETQIFDAYGESVDNHSIHNMVTTTDTDLERQFRAAEAKLGNEGIGLNYANKYGDIDDPAGYEIDVILFVADTECIKQLYNYAEKRFHELNDKYRIYIAKINSEKIRKQYDRIVSDGDKVSKHNFRLPETIQVPHDIGGKAYKDHLFVGEDSGVAVLKLNGWESGVISEEEKRTDFVCWIRNPSRGSWALCIPYEEDGVTKPAYPDFIIVRKDDVLGYVLDILEPHNPDFKDNLGKAKGFAEYARQNPGLGRIQLIRMSKDAAGNNKFKRLDMAKSAVRDKVLKAMSIDELDHLFDTDGQFDS</sequence>
<dbReference type="InterPro" id="IPR006935">
    <property type="entry name" value="Helicase/UvrB_N"/>
</dbReference>
<dbReference type="GO" id="GO:0005524">
    <property type="term" value="F:ATP binding"/>
    <property type="evidence" value="ECO:0007669"/>
    <property type="project" value="InterPro"/>
</dbReference>
<dbReference type="Proteomes" id="UP000182379">
    <property type="component" value="Unassembled WGS sequence"/>
</dbReference>
<dbReference type="Pfam" id="PF04851">
    <property type="entry name" value="ResIII"/>
    <property type="match status" value="1"/>
</dbReference>
<dbReference type="Gene3D" id="3.40.50.300">
    <property type="entry name" value="P-loop containing nucleotide triphosphate hydrolases"/>
    <property type="match status" value="2"/>
</dbReference>
<dbReference type="EMBL" id="FNOP01000015">
    <property type="protein sequence ID" value="SDX17059.1"/>
    <property type="molecule type" value="Genomic_DNA"/>
</dbReference>
<evidence type="ECO:0000313" key="3">
    <source>
        <dbReference type="EMBL" id="SDX17059.1"/>
    </source>
</evidence>
<dbReference type="InterPro" id="IPR014001">
    <property type="entry name" value="Helicase_ATP-bd"/>
</dbReference>
<dbReference type="SMART" id="SM00487">
    <property type="entry name" value="DEXDc"/>
    <property type="match status" value="1"/>
</dbReference>
<feature type="compositionally biased region" description="Polar residues" evidence="1">
    <location>
        <begin position="518"/>
        <end position="539"/>
    </location>
</feature>
<dbReference type="InterPro" id="IPR027417">
    <property type="entry name" value="P-loop_NTPase"/>
</dbReference>
<evidence type="ECO:0000256" key="1">
    <source>
        <dbReference type="SAM" id="MobiDB-lite"/>
    </source>
</evidence>
<feature type="compositionally biased region" description="Polar residues" evidence="1">
    <location>
        <begin position="548"/>
        <end position="558"/>
    </location>
</feature>
<comment type="caution">
    <text evidence="3">The sequence shown here is derived from an EMBL/GenBank/DDBJ whole genome shotgun (WGS) entry which is preliminary data.</text>
</comment>
<dbReference type="GO" id="GO:0003677">
    <property type="term" value="F:DNA binding"/>
    <property type="evidence" value="ECO:0007669"/>
    <property type="project" value="InterPro"/>
</dbReference>
<dbReference type="SUPFAM" id="SSF52540">
    <property type="entry name" value="P-loop containing nucleoside triphosphate hydrolases"/>
    <property type="match status" value="2"/>
</dbReference>
<feature type="region of interest" description="Disordered" evidence="1">
    <location>
        <begin position="462"/>
        <end position="567"/>
    </location>
</feature>
<dbReference type="GO" id="GO:0016787">
    <property type="term" value="F:hydrolase activity"/>
    <property type="evidence" value="ECO:0007669"/>
    <property type="project" value="InterPro"/>
</dbReference>
<dbReference type="AlphaFoldDB" id="A0A1H2ZK12"/>